<dbReference type="GO" id="GO:0008195">
    <property type="term" value="F:phosphatidate phosphatase activity"/>
    <property type="evidence" value="ECO:0007669"/>
    <property type="project" value="TreeGrafter"/>
</dbReference>
<dbReference type="SMART" id="SM00775">
    <property type="entry name" value="LNS2"/>
    <property type="match status" value="1"/>
</dbReference>
<feature type="domain" description="LNS2/PITP" evidence="1">
    <location>
        <begin position="156"/>
        <end position="350"/>
    </location>
</feature>
<dbReference type="InterPro" id="IPR026058">
    <property type="entry name" value="LIPIN"/>
</dbReference>
<organism evidence="2">
    <name type="scientific">Entomoneis paludosa</name>
    <dbReference type="NCBI Taxonomy" id="265537"/>
    <lineage>
        <taxon>Eukaryota</taxon>
        <taxon>Sar</taxon>
        <taxon>Stramenopiles</taxon>
        <taxon>Ochrophyta</taxon>
        <taxon>Bacillariophyta</taxon>
        <taxon>Bacillariophyceae</taxon>
        <taxon>Bacillariophycidae</taxon>
        <taxon>Entomoneidaceae</taxon>
        <taxon>Entomoneis</taxon>
    </lineage>
</organism>
<dbReference type="Pfam" id="PF08235">
    <property type="entry name" value="LNS2"/>
    <property type="match status" value="1"/>
</dbReference>
<evidence type="ECO:0000259" key="1">
    <source>
        <dbReference type="SMART" id="SM00775"/>
    </source>
</evidence>
<dbReference type="PANTHER" id="PTHR12181">
    <property type="entry name" value="LIPIN"/>
    <property type="match status" value="1"/>
</dbReference>
<dbReference type="EMBL" id="HBHT01040920">
    <property type="protein sequence ID" value="CAD9995365.1"/>
    <property type="molecule type" value="Transcribed_RNA"/>
</dbReference>
<accession>A0A7S2YU14</accession>
<protein>
    <recommendedName>
        <fullName evidence="1">LNS2/PITP domain-containing protein</fullName>
    </recommendedName>
</protein>
<dbReference type="AlphaFoldDB" id="A0A7S2YU14"/>
<proteinExistence type="predicted"/>
<dbReference type="InterPro" id="IPR013209">
    <property type="entry name" value="LNS2"/>
</dbReference>
<gene>
    <name evidence="2" type="ORF">APAL1065_LOCUS27469</name>
</gene>
<dbReference type="InterPro" id="IPR031315">
    <property type="entry name" value="LNS2/PITP"/>
</dbReference>
<name>A0A7S2YU14_9STRA</name>
<reference evidence="2" key="1">
    <citation type="submission" date="2021-01" db="EMBL/GenBank/DDBJ databases">
        <authorList>
            <person name="Corre E."/>
            <person name="Pelletier E."/>
            <person name="Niang G."/>
            <person name="Scheremetjew M."/>
            <person name="Finn R."/>
            <person name="Kale V."/>
            <person name="Holt S."/>
            <person name="Cochrane G."/>
            <person name="Meng A."/>
            <person name="Brown T."/>
            <person name="Cohen L."/>
        </authorList>
    </citation>
    <scope>NUCLEOTIDE SEQUENCE</scope>
    <source>
        <strain evidence="2">CCMP125</strain>
    </source>
</reference>
<evidence type="ECO:0000313" key="2">
    <source>
        <dbReference type="EMBL" id="CAD9995365.1"/>
    </source>
</evidence>
<dbReference type="PANTHER" id="PTHR12181:SF12">
    <property type="entry name" value="PHOSPHATIDATE PHOSPHATASE"/>
    <property type="match status" value="1"/>
</dbReference>
<sequence length="400" mass="44629">MCLPSCNNTTCCCVDSCSVFSLGSVAMGHAFDLILVQSDQDPSLTNCSDVNYSFDPLLGVPNCCIGDIGDADIFLEVENCDIRFPIENNKIKYPASYGQEESGYGGHDAKALKKLTECCSHGEEATRARVVVVAQSNRILAMAPCYIHFWSSSDRIFVCDIDGTITKSNLRGLLDTVVTQQYSYCHDGVCQFLQSLVAKQDELSPAYEPTPTIPNIRILYLSSRPLGLAFSTRKFLQQLRQEQPISQRVTSSLGLPRGPLIGFTGSLRQILVMELMTHSVHEFKARALQRVVNLWNSVDSSSPRARGEKKINPFWAGLGNTYMDAQAYHEAGMDLQQIYIIDKNSEIRCLDRNTATEGMPMDRDDYRASQRTLFPFGYQDKNIIRHILSAKQPDIVSAYI</sequence>